<protein>
    <submittedName>
        <fullName evidence="1">Uncharacterized protein</fullName>
    </submittedName>
</protein>
<name>A0AAD5Y265_9FUNG</name>
<comment type="caution">
    <text evidence="1">The sequence shown here is derived from an EMBL/GenBank/DDBJ whole genome shotgun (WGS) entry which is preliminary data.</text>
</comment>
<dbReference type="EMBL" id="JADGKB010000354">
    <property type="protein sequence ID" value="KAJ3249832.1"/>
    <property type="molecule type" value="Genomic_DNA"/>
</dbReference>
<reference evidence="1" key="1">
    <citation type="submission" date="2020-05" db="EMBL/GenBank/DDBJ databases">
        <title>Phylogenomic resolution of chytrid fungi.</title>
        <authorList>
            <person name="Stajich J.E."/>
            <person name="Amses K."/>
            <person name="Simmons R."/>
            <person name="Seto K."/>
            <person name="Myers J."/>
            <person name="Bonds A."/>
            <person name="Quandt C.A."/>
            <person name="Barry K."/>
            <person name="Liu P."/>
            <person name="Grigoriev I."/>
            <person name="Longcore J.E."/>
            <person name="James T.Y."/>
        </authorList>
    </citation>
    <scope>NUCLEOTIDE SEQUENCE</scope>
    <source>
        <strain evidence="1">PLAUS21</strain>
    </source>
</reference>
<gene>
    <name evidence="1" type="ORF">HK103_004371</name>
</gene>
<evidence type="ECO:0000313" key="1">
    <source>
        <dbReference type="EMBL" id="KAJ3249832.1"/>
    </source>
</evidence>
<organism evidence="1 2">
    <name type="scientific">Boothiomyces macroporosus</name>
    <dbReference type="NCBI Taxonomy" id="261099"/>
    <lineage>
        <taxon>Eukaryota</taxon>
        <taxon>Fungi</taxon>
        <taxon>Fungi incertae sedis</taxon>
        <taxon>Chytridiomycota</taxon>
        <taxon>Chytridiomycota incertae sedis</taxon>
        <taxon>Chytridiomycetes</taxon>
        <taxon>Rhizophydiales</taxon>
        <taxon>Terramycetaceae</taxon>
        <taxon>Boothiomyces</taxon>
    </lineage>
</organism>
<sequence length="333" mass="38654">MSISPVPSEDSLTITLKFKVQVKQFKTQHRNSNIAAEDIELSINSLTNFKEKLFEYTQPKIQRLVTIEGEEYYIAEFDPTIEQLARFAKIRRNQHNYEIDNLTWDILTNWSRNPPYPELSILQFGDHVTNKVRYAKVQSLFYAPAEVDNSGAPSNAVIDEIAAELKRVHSNHFRAMDIVWRIWATDISRKPTHMHPELILATPPIELMRLFDLATPNDRQWNHFNNANRTAQQVVGDLNERATLTLSDLETFETKFIQSLDSLQNTISELRNDAVVLRRIVTLARGSVDFTQRYRQMLSTLSGQDLTPFLDMADRFERNIEDMPDIDHDLFQS</sequence>
<dbReference type="Proteomes" id="UP001210925">
    <property type="component" value="Unassembled WGS sequence"/>
</dbReference>
<keyword evidence="2" id="KW-1185">Reference proteome</keyword>
<accession>A0AAD5Y265</accession>
<proteinExistence type="predicted"/>
<evidence type="ECO:0000313" key="2">
    <source>
        <dbReference type="Proteomes" id="UP001210925"/>
    </source>
</evidence>
<dbReference type="AlphaFoldDB" id="A0AAD5Y265"/>